<comment type="caution">
    <text evidence="1">The sequence shown here is derived from an EMBL/GenBank/DDBJ whole genome shotgun (WGS) entry which is preliminary data.</text>
</comment>
<name>X1MQE6_9ZZZZ</name>
<feature type="non-terminal residue" evidence="1">
    <location>
        <position position="1"/>
    </location>
</feature>
<accession>X1MQE6</accession>
<evidence type="ECO:0000313" key="1">
    <source>
        <dbReference type="EMBL" id="GAI20266.1"/>
    </source>
</evidence>
<organism evidence="1">
    <name type="scientific">marine sediment metagenome</name>
    <dbReference type="NCBI Taxonomy" id="412755"/>
    <lineage>
        <taxon>unclassified sequences</taxon>
        <taxon>metagenomes</taxon>
        <taxon>ecological metagenomes</taxon>
    </lineage>
</organism>
<sequence length="68" mass="7210">FRFNKGIYTDGHLVGGSFGTTSINPEAANRGQFYLTEGGDGTQDILYCIMKGDDDGYDAVLVAQGTVA</sequence>
<proteinExistence type="predicted"/>
<gene>
    <name evidence="1" type="ORF">S06H3_35079</name>
</gene>
<protein>
    <submittedName>
        <fullName evidence="1">Uncharacterized protein</fullName>
    </submittedName>
</protein>
<dbReference type="AlphaFoldDB" id="X1MQE6"/>
<reference evidence="1" key="1">
    <citation type="journal article" date="2014" name="Front. Microbiol.">
        <title>High frequency of phylogenetically diverse reductive dehalogenase-homologous genes in deep subseafloor sedimentary metagenomes.</title>
        <authorList>
            <person name="Kawai M."/>
            <person name="Futagami T."/>
            <person name="Toyoda A."/>
            <person name="Takaki Y."/>
            <person name="Nishi S."/>
            <person name="Hori S."/>
            <person name="Arai W."/>
            <person name="Tsubouchi T."/>
            <person name="Morono Y."/>
            <person name="Uchiyama I."/>
            <person name="Ito T."/>
            <person name="Fujiyama A."/>
            <person name="Inagaki F."/>
            <person name="Takami H."/>
        </authorList>
    </citation>
    <scope>NUCLEOTIDE SEQUENCE</scope>
    <source>
        <strain evidence="1">Expedition CK06-06</strain>
    </source>
</reference>
<dbReference type="EMBL" id="BARV01021133">
    <property type="protein sequence ID" value="GAI20266.1"/>
    <property type="molecule type" value="Genomic_DNA"/>
</dbReference>